<dbReference type="CDD" id="cd13629">
    <property type="entry name" value="PBP2_Dsm1740"/>
    <property type="match status" value="1"/>
</dbReference>
<evidence type="ECO:0000313" key="5">
    <source>
        <dbReference type="EMBL" id="SDV06984.1"/>
    </source>
</evidence>
<sequence>MITRYLSVLLLGIVTFFHLDLARAGAIEDAVRRGVLKVGTNPAYIPFEMTDKRGHIVGFEIDLLQEMSKALGVELELVPVAYTDLIPGLLADQFDMIGSGMTVTQKRNLQLNFSDAFIIVGQTILLHPRLAGKVSSVEDLNEAGYRIAATDGTTGEAAAQRFLGAAHLRSFPTPEEGVQQLVDGEVDAFIHDAPYNLIAMVKPQNRELLALEQPFTYEPLAFGLKKGDYDSLNWINHFLNQIAQDGTYDRLHDKWFRDTDWLSEID</sequence>
<dbReference type="GO" id="GO:0016020">
    <property type="term" value="C:membrane"/>
    <property type="evidence" value="ECO:0007669"/>
    <property type="project" value="InterPro"/>
</dbReference>
<dbReference type="InterPro" id="IPR001320">
    <property type="entry name" value="Iontro_rcpt_C"/>
</dbReference>
<dbReference type="EMBL" id="LT629802">
    <property type="protein sequence ID" value="SDV06984.1"/>
    <property type="molecule type" value="Genomic_DNA"/>
</dbReference>
<dbReference type="Proteomes" id="UP000198600">
    <property type="component" value="Chromosome I"/>
</dbReference>
<dbReference type="SUPFAM" id="SSF53850">
    <property type="entry name" value="Periplasmic binding protein-like II"/>
    <property type="match status" value="1"/>
</dbReference>
<dbReference type="STRING" id="46679.SAMN05216202_4226"/>
<accession>A0A1H2NNQ5</accession>
<proteinExistence type="inferred from homology"/>
<dbReference type="SMART" id="SM00079">
    <property type="entry name" value="PBPe"/>
    <property type="match status" value="1"/>
</dbReference>
<evidence type="ECO:0000256" key="2">
    <source>
        <dbReference type="ARBA" id="ARBA00022729"/>
    </source>
</evidence>
<dbReference type="GO" id="GO:0015276">
    <property type="term" value="F:ligand-gated monoatomic ion channel activity"/>
    <property type="evidence" value="ECO:0007669"/>
    <property type="project" value="InterPro"/>
</dbReference>
<dbReference type="SMART" id="SM00062">
    <property type="entry name" value="PBPb"/>
    <property type="match status" value="1"/>
</dbReference>
<dbReference type="AlphaFoldDB" id="A0A1H2NNQ5"/>
<dbReference type="OrthoDB" id="9768183at2"/>
<dbReference type="InterPro" id="IPR001638">
    <property type="entry name" value="Solute-binding_3/MltF_N"/>
</dbReference>
<evidence type="ECO:0000313" key="6">
    <source>
        <dbReference type="Proteomes" id="UP000198600"/>
    </source>
</evidence>
<organism evidence="5 6">
    <name type="scientific">Pseudomonas mucidolens</name>
    <dbReference type="NCBI Taxonomy" id="46679"/>
    <lineage>
        <taxon>Bacteria</taxon>
        <taxon>Pseudomonadati</taxon>
        <taxon>Pseudomonadota</taxon>
        <taxon>Gammaproteobacteria</taxon>
        <taxon>Pseudomonadales</taxon>
        <taxon>Pseudomonadaceae</taxon>
        <taxon>Pseudomonas</taxon>
    </lineage>
</organism>
<dbReference type="Gene3D" id="3.40.190.10">
    <property type="entry name" value="Periplasmic binding protein-like II"/>
    <property type="match status" value="2"/>
</dbReference>
<evidence type="ECO:0000259" key="4">
    <source>
        <dbReference type="SMART" id="SM00079"/>
    </source>
</evidence>
<evidence type="ECO:0000256" key="1">
    <source>
        <dbReference type="ARBA" id="ARBA00010333"/>
    </source>
</evidence>
<gene>
    <name evidence="5" type="ORF">SAMN05216202_4226</name>
</gene>
<reference evidence="6" key="1">
    <citation type="submission" date="2016-10" db="EMBL/GenBank/DDBJ databases">
        <authorList>
            <person name="Varghese N."/>
            <person name="Submissions S."/>
        </authorList>
    </citation>
    <scope>NUCLEOTIDE SEQUENCE [LARGE SCALE GENOMIC DNA]</scope>
    <source>
        <strain evidence="6">LMG 2223</strain>
    </source>
</reference>
<dbReference type="PANTHER" id="PTHR35936">
    <property type="entry name" value="MEMBRANE-BOUND LYTIC MUREIN TRANSGLYCOSYLASE F"/>
    <property type="match status" value="1"/>
</dbReference>
<keyword evidence="2" id="KW-0732">Signal</keyword>
<feature type="domain" description="Solute-binding protein family 3/N-terminal" evidence="3">
    <location>
        <begin position="35"/>
        <end position="258"/>
    </location>
</feature>
<dbReference type="Pfam" id="PF00497">
    <property type="entry name" value="SBP_bac_3"/>
    <property type="match status" value="1"/>
</dbReference>
<dbReference type="RefSeq" id="WP_084379865.1">
    <property type="nucleotide sequence ID" value="NZ_LS483433.1"/>
</dbReference>
<protein>
    <submittedName>
        <fullName evidence="5">Amino acid ABC transporter substrate-binding protein, PAAT family</fullName>
    </submittedName>
</protein>
<feature type="domain" description="Ionotropic glutamate receptor C-terminal" evidence="4">
    <location>
        <begin position="35"/>
        <end position="258"/>
    </location>
</feature>
<keyword evidence="6" id="KW-1185">Reference proteome</keyword>
<evidence type="ECO:0000259" key="3">
    <source>
        <dbReference type="SMART" id="SM00062"/>
    </source>
</evidence>
<dbReference type="PANTHER" id="PTHR35936:SF38">
    <property type="entry name" value="GLUTAMINE-BINDING PERIPLASMIC PROTEIN"/>
    <property type="match status" value="1"/>
</dbReference>
<comment type="similarity">
    <text evidence="1">Belongs to the bacterial solute-binding protein 3 family.</text>
</comment>
<name>A0A1H2NNQ5_9PSED</name>